<dbReference type="Proteomes" id="UP000746747">
    <property type="component" value="Unassembled WGS sequence"/>
</dbReference>
<keyword evidence="2" id="KW-1185">Reference proteome</keyword>
<dbReference type="Gene3D" id="2.20.100.10">
    <property type="entry name" value="Thrombospondin type-1 (TSP1) repeat"/>
    <property type="match status" value="1"/>
</dbReference>
<organism evidence="1 2">
    <name type="scientific">Cercopithifilaria johnstoni</name>
    <dbReference type="NCBI Taxonomy" id="2874296"/>
    <lineage>
        <taxon>Eukaryota</taxon>
        <taxon>Metazoa</taxon>
        <taxon>Ecdysozoa</taxon>
        <taxon>Nematoda</taxon>
        <taxon>Chromadorea</taxon>
        <taxon>Rhabditida</taxon>
        <taxon>Spirurina</taxon>
        <taxon>Spiruromorpha</taxon>
        <taxon>Filarioidea</taxon>
        <taxon>Onchocercidae</taxon>
        <taxon>Cercopithifilaria</taxon>
    </lineage>
</organism>
<protein>
    <recommendedName>
        <fullName evidence="3">Thrombospondin type 1 domain protein</fullName>
    </recommendedName>
</protein>
<dbReference type="PANTHER" id="PTHR31507:SF3">
    <property type="entry name" value="TIL DOMAIN-CONTAINING PROTEIN"/>
    <property type="match status" value="1"/>
</dbReference>
<reference evidence="1" key="1">
    <citation type="submission" date="2021-09" db="EMBL/GenBank/DDBJ databases">
        <authorList>
            <consortium name="Pathogen Informatics"/>
        </authorList>
    </citation>
    <scope>NUCLEOTIDE SEQUENCE</scope>
</reference>
<dbReference type="EMBL" id="CAKAEH010000544">
    <property type="protein sequence ID" value="CAG9531281.1"/>
    <property type="molecule type" value="Genomic_DNA"/>
</dbReference>
<dbReference type="OrthoDB" id="5876856at2759"/>
<dbReference type="AlphaFoldDB" id="A0A8J2PWT8"/>
<evidence type="ECO:0000313" key="2">
    <source>
        <dbReference type="Proteomes" id="UP000746747"/>
    </source>
</evidence>
<dbReference type="PANTHER" id="PTHR31507">
    <property type="entry name" value="PROTEIN CBG15923"/>
    <property type="match status" value="1"/>
</dbReference>
<proteinExistence type="predicted"/>
<name>A0A8J2PWT8_9BILA</name>
<gene>
    <name evidence="1" type="ORF">CJOHNSTONI_LOCUS1693</name>
</gene>
<accession>A0A8J2PWT8</accession>
<dbReference type="InterPro" id="IPR036383">
    <property type="entry name" value="TSP1_rpt_sf"/>
</dbReference>
<dbReference type="InterPro" id="IPR000884">
    <property type="entry name" value="TSP1_rpt"/>
</dbReference>
<sequence length="140" mass="15338">MIFLHIPQIMMQKWCCVPYPCKSSAIVITPTTTAISTVVTTTQSAKVSVTKGTTAISTVRPYYSDWTAWSCTESCGGCGIGRRTRICLSATTACIDATVEFNHQSCNQQPCPFGKRTCCVNYRLGQIEGHFACIPYISYA</sequence>
<evidence type="ECO:0000313" key="1">
    <source>
        <dbReference type="EMBL" id="CAG9531281.1"/>
    </source>
</evidence>
<comment type="caution">
    <text evidence="1">The sequence shown here is derived from an EMBL/GenBank/DDBJ whole genome shotgun (WGS) entry which is preliminary data.</text>
</comment>
<dbReference type="PROSITE" id="PS50092">
    <property type="entry name" value="TSP1"/>
    <property type="match status" value="1"/>
</dbReference>
<evidence type="ECO:0008006" key="3">
    <source>
        <dbReference type="Google" id="ProtNLM"/>
    </source>
</evidence>